<gene>
    <name evidence="2" type="ORF">A3J43_01145</name>
</gene>
<sequence>MKLDKFEGPLDLLLQLIDQEKLPITEVAIGQVTEQYLQALRTIEGGMHPEILADFLVMAARLLYLKSRALFPRMGLDAEEEGVALEDQLRLYQKFVEASKVIEKIFHHRQYSFAREKLGGLGQPEHGEGGQAEAIFAPPHHLKPERMRAIMLAVLKGLEPIVAIPKTVIARTLSLRDTIRRIEKLLALQGSMRFGTLLHGAGSRTEVVVTFLALLELVKQRTVAIKQEVMFEEMTITRMTNDKVQNF</sequence>
<dbReference type="STRING" id="1802397.A3J43_01145"/>
<evidence type="ECO:0000313" key="3">
    <source>
        <dbReference type="Proteomes" id="UP000176604"/>
    </source>
</evidence>
<dbReference type="InterPro" id="IPR023093">
    <property type="entry name" value="ScpA-like_C"/>
</dbReference>
<name>A0A1F7UM35_9BACT</name>
<dbReference type="AlphaFoldDB" id="A0A1F7UM35"/>
<dbReference type="PANTHER" id="PTHR33969">
    <property type="entry name" value="SEGREGATION AND CONDENSATION PROTEIN A"/>
    <property type="match status" value="1"/>
</dbReference>
<dbReference type="PANTHER" id="PTHR33969:SF2">
    <property type="entry name" value="SEGREGATION AND CONDENSATION PROTEIN A"/>
    <property type="match status" value="1"/>
</dbReference>
<accession>A0A1F7UM35</accession>
<dbReference type="EMBL" id="MGEF01000011">
    <property type="protein sequence ID" value="OGL79341.1"/>
    <property type="molecule type" value="Genomic_DNA"/>
</dbReference>
<comment type="caution">
    <text evidence="2">The sequence shown here is derived from an EMBL/GenBank/DDBJ whole genome shotgun (WGS) entry which is preliminary data.</text>
</comment>
<evidence type="ECO:0000256" key="1">
    <source>
        <dbReference type="ARBA" id="ARBA00044777"/>
    </source>
</evidence>
<dbReference type="Proteomes" id="UP000176604">
    <property type="component" value="Unassembled WGS sequence"/>
</dbReference>
<protein>
    <recommendedName>
        <fullName evidence="1">Segregation and condensation protein A</fullName>
    </recommendedName>
</protein>
<dbReference type="Gene3D" id="6.10.250.2410">
    <property type="match status" value="1"/>
</dbReference>
<reference evidence="2 3" key="1">
    <citation type="journal article" date="2016" name="Nat. Commun.">
        <title>Thousands of microbial genomes shed light on interconnected biogeochemical processes in an aquifer system.</title>
        <authorList>
            <person name="Anantharaman K."/>
            <person name="Brown C.T."/>
            <person name="Hug L.A."/>
            <person name="Sharon I."/>
            <person name="Castelle C.J."/>
            <person name="Probst A.J."/>
            <person name="Thomas B.C."/>
            <person name="Singh A."/>
            <person name="Wilkins M.J."/>
            <person name="Karaoz U."/>
            <person name="Brodie E.L."/>
            <person name="Williams K.H."/>
            <person name="Hubbard S.S."/>
            <person name="Banfield J.F."/>
        </authorList>
    </citation>
    <scope>NUCLEOTIDE SEQUENCE [LARGE SCALE GENOMIC DNA]</scope>
</reference>
<evidence type="ECO:0000313" key="2">
    <source>
        <dbReference type="EMBL" id="OGL79341.1"/>
    </source>
</evidence>
<organism evidence="2 3">
    <name type="scientific">Candidatus Uhrbacteria bacterium RIFCSPHIGHO2_12_FULL_54_23</name>
    <dbReference type="NCBI Taxonomy" id="1802397"/>
    <lineage>
        <taxon>Bacteria</taxon>
        <taxon>Candidatus Uhriibacteriota</taxon>
    </lineage>
</organism>
<dbReference type="Gene3D" id="1.10.10.580">
    <property type="entry name" value="Structural maintenance of chromosome 1. Chain E"/>
    <property type="match status" value="1"/>
</dbReference>
<dbReference type="InterPro" id="IPR003768">
    <property type="entry name" value="ScpA"/>
</dbReference>
<dbReference type="Pfam" id="PF02616">
    <property type="entry name" value="SMC_ScpA"/>
    <property type="match status" value="1"/>
</dbReference>
<proteinExistence type="predicted"/>